<dbReference type="AlphaFoldDB" id="A0A7X6IBK6"/>
<gene>
    <name evidence="2" type="ORF">MNODULE_14095</name>
</gene>
<evidence type="ECO:0000256" key="1">
    <source>
        <dbReference type="SAM" id="Phobius"/>
    </source>
</evidence>
<dbReference type="RefSeq" id="WP_168060905.1">
    <property type="nucleotide sequence ID" value="NZ_VTOW01000002.1"/>
</dbReference>
<dbReference type="EMBL" id="VTOW01000002">
    <property type="protein sequence ID" value="NKE71876.1"/>
    <property type="molecule type" value="Genomic_DNA"/>
</dbReference>
<feature type="transmembrane region" description="Helical" evidence="1">
    <location>
        <begin position="357"/>
        <end position="378"/>
    </location>
</feature>
<feature type="transmembrane region" description="Helical" evidence="1">
    <location>
        <begin position="270"/>
        <end position="288"/>
    </location>
</feature>
<feature type="transmembrane region" description="Helical" evidence="1">
    <location>
        <begin position="109"/>
        <end position="129"/>
    </location>
</feature>
<evidence type="ECO:0000313" key="3">
    <source>
        <dbReference type="Proteomes" id="UP000534783"/>
    </source>
</evidence>
<keyword evidence="1" id="KW-1133">Transmembrane helix</keyword>
<accession>A0A7X6IBK6</accession>
<dbReference type="Proteomes" id="UP000534783">
    <property type="component" value="Unassembled WGS sequence"/>
</dbReference>
<name>A0A7X6IBK6_9BACT</name>
<feature type="transmembrane region" description="Helical" evidence="1">
    <location>
        <begin position="232"/>
        <end position="250"/>
    </location>
</feature>
<proteinExistence type="predicted"/>
<comment type="caution">
    <text evidence="2">The sequence shown here is derived from an EMBL/GenBank/DDBJ whole genome shotgun (WGS) entry which is preliminary data.</text>
</comment>
<feature type="transmembrane region" description="Helical" evidence="1">
    <location>
        <begin position="150"/>
        <end position="177"/>
    </location>
</feature>
<keyword evidence="3" id="KW-1185">Reference proteome</keyword>
<keyword evidence="1" id="KW-0472">Membrane</keyword>
<reference evidence="2 3" key="1">
    <citation type="journal article" date="2020" name="Nature">
        <title>Bacterial chemolithoautotrophy via manganese oxidation.</title>
        <authorList>
            <person name="Yu H."/>
            <person name="Leadbetter J.R."/>
        </authorList>
    </citation>
    <scope>NUCLEOTIDE SEQUENCE [LARGE SCALE GENOMIC DNA]</scope>
    <source>
        <strain evidence="2 3">Mn-1</strain>
    </source>
</reference>
<keyword evidence="1" id="KW-0812">Transmembrane</keyword>
<organism evidence="2 3">
    <name type="scientific">Candidatus Manganitrophus noduliformans</name>
    <dbReference type="NCBI Taxonomy" id="2606439"/>
    <lineage>
        <taxon>Bacteria</taxon>
        <taxon>Pseudomonadati</taxon>
        <taxon>Nitrospirota</taxon>
        <taxon>Nitrospiria</taxon>
        <taxon>Candidatus Troglogloeales</taxon>
        <taxon>Candidatus Manganitrophaceae</taxon>
        <taxon>Candidatus Manganitrophus</taxon>
    </lineage>
</organism>
<evidence type="ECO:0000313" key="2">
    <source>
        <dbReference type="EMBL" id="NKE71876.1"/>
    </source>
</evidence>
<feature type="transmembrane region" description="Helical" evidence="1">
    <location>
        <begin position="47"/>
        <end position="72"/>
    </location>
</feature>
<sequence length="411" mass="46860">MFERLIENAPPEWQNFIEMLLGPLAWIPEMQRWLADFFFDSPSKGILAAKVVFLLFPLLLWTGAIWCTQLSLYTLPFRSGRLQFISMMLLAWWDGARAVWLYWIGLFRVTGVILGWIFAVTRLAVKLLVESGKQILLLPFTMTGKMTQSYFQPGVPWIAFMMLIFWCLLEAVIFTYTLTPTVSEVLADLVGAEAPPAMGAVLYFFLLLLILGSFACIQAFVDAVKKREYKFIVQMVLVEIFVMFFEVMFLYRELVDAVTPWIAQQTGEQFRLGIVFTLSLAVFGWAGIRGMTWFLFGQFGTPPLLAFISRRPMVTPEQAGAVTPPAAEAALWWRAPVQDFKGEIGWLHEKSDQLLEYLTLPVLQVMAAALNFALILVASRPIFNLPLKGLKEVMATKEIFTLHLQPKRVER</sequence>
<feature type="transmembrane region" description="Helical" evidence="1">
    <location>
        <begin position="197"/>
        <end position="220"/>
    </location>
</feature>
<protein>
    <submittedName>
        <fullName evidence="2">Uncharacterized protein</fullName>
    </submittedName>
</protein>